<feature type="region of interest" description="Disordered" evidence="1">
    <location>
        <begin position="31"/>
        <end position="57"/>
    </location>
</feature>
<protein>
    <submittedName>
        <fullName evidence="2">Uncharacterized protein</fullName>
    </submittedName>
</protein>
<evidence type="ECO:0000313" key="3">
    <source>
        <dbReference type="Proteomes" id="UP001500622"/>
    </source>
</evidence>
<evidence type="ECO:0000256" key="1">
    <source>
        <dbReference type="SAM" id="MobiDB-lite"/>
    </source>
</evidence>
<name>A0ABP8L728_9MICO</name>
<dbReference type="EMBL" id="BAABGN010000008">
    <property type="protein sequence ID" value="GAA4423648.1"/>
    <property type="molecule type" value="Genomic_DNA"/>
</dbReference>
<keyword evidence="3" id="KW-1185">Reference proteome</keyword>
<dbReference type="Proteomes" id="UP001500622">
    <property type="component" value="Unassembled WGS sequence"/>
</dbReference>
<comment type="caution">
    <text evidence="2">The sequence shown here is derived from an EMBL/GenBank/DDBJ whole genome shotgun (WGS) entry which is preliminary data.</text>
</comment>
<proteinExistence type="predicted"/>
<sequence length="57" mass="5896">MSETIATQVSFVAVLRCCGAAGLRDAWRPVTAGERPGPRIGPRATGMVSRRAPVSAG</sequence>
<accession>A0ABP8L728</accession>
<organism evidence="2 3">
    <name type="scientific">Georgenia halophila</name>
    <dbReference type="NCBI Taxonomy" id="620889"/>
    <lineage>
        <taxon>Bacteria</taxon>
        <taxon>Bacillati</taxon>
        <taxon>Actinomycetota</taxon>
        <taxon>Actinomycetes</taxon>
        <taxon>Micrococcales</taxon>
        <taxon>Bogoriellaceae</taxon>
        <taxon>Georgenia</taxon>
    </lineage>
</organism>
<gene>
    <name evidence="2" type="ORF">GCM10023169_19570</name>
</gene>
<reference evidence="3" key="1">
    <citation type="journal article" date="2019" name="Int. J. Syst. Evol. Microbiol.">
        <title>The Global Catalogue of Microorganisms (GCM) 10K type strain sequencing project: providing services to taxonomists for standard genome sequencing and annotation.</title>
        <authorList>
            <consortium name="The Broad Institute Genomics Platform"/>
            <consortium name="The Broad Institute Genome Sequencing Center for Infectious Disease"/>
            <person name="Wu L."/>
            <person name="Ma J."/>
        </authorList>
    </citation>
    <scope>NUCLEOTIDE SEQUENCE [LARGE SCALE GENOMIC DNA]</scope>
    <source>
        <strain evidence="3">JCM 17810</strain>
    </source>
</reference>
<evidence type="ECO:0000313" key="2">
    <source>
        <dbReference type="EMBL" id="GAA4423648.1"/>
    </source>
</evidence>